<dbReference type="Proteomes" id="UP000254465">
    <property type="component" value="Unassembled WGS sequence"/>
</dbReference>
<dbReference type="RefSeq" id="WP_017807126.1">
    <property type="nucleotide sequence ID" value="NZ_PQVK01000133.1"/>
</dbReference>
<evidence type="ECO:0000313" key="1">
    <source>
        <dbReference type="EMBL" id="STO70149.1"/>
    </source>
</evidence>
<reference evidence="1 2" key="1">
    <citation type="submission" date="2018-06" db="EMBL/GenBank/DDBJ databases">
        <authorList>
            <consortium name="Pathogen Informatics"/>
            <person name="Doyle S."/>
        </authorList>
    </citation>
    <scope>NUCLEOTIDE SEQUENCE [LARGE SCALE GENOMIC DNA]</scope>
    <source>
        <strain evidence="1 2">NCTC11296</strain>
    </source>
</reference>
<accession>A0A377I5W3</accession>
<dbReference type="AlphaFoldDB" id="A0A377I5W3"/>
<proteinExistence type="predicted"/>
<dbReference type="EMBL" id="UGHK01000001">
    <property type="protein sequence ID" value="STO70149.1"/>
    <property type="molecule type" value="Genomic_DNA"/>
</dbReference>
<protein>
    <recommendedName>
        <fullName evidence="3">Toxin-antitoxin system HicB family antitoxin</fullName>
    </recommendedName>
</protein>
<evidence type="ECO:0000313" key="2">
    <source>
        <dbReference type="Proteomes" id="UP000254465"/>
    </source>
</evidence>
<gene>
    <name evidence="1" type="ORF">NCTC11296_00028</name>
</gene>
<name>A0A377I5W3_AVIPA</name>
<organism evidence="1 2">
    <name type="scientific">Avibacterium paragallinarum</name>
    <name type="common">Haemophilus gallinarum</name>
    <dbReference type="NCBI Taxonomy" id="728"/>
    <lineage>
        <taxon>Bacteria</taxon>
        <taxon>Pseudomonadati</taxon>
        <taxon>Pseudomonadota</taxon>
        <taxon>Gammaproteobacteria</taxon>
        <taxon>Pasteurellales</taxon>
        <taxon>Pasteurellaceae</taxon>
        <taxon>Avibacterium</taxon>
    </lineage>
</organism>
<sequence length="56" mass="6510">MERPAKRTPLIRLTRAVNEQVQRLATEERRKVTNMVNILLEDALKARGIELNPVQE</sequence>
<evidence type="ECO:0008006" key="3">
    <source>
        <dbReference type="Google" id="ProtNLM"/>
    </source>
</evidence>